<dbReference type="PROSITE" id="PS50011">
    <property type="entry name" value="PROTEIN_KINASE_DOM"/>
    <property type="match status" value="1"/>
</dbReference>
<evidence type="ECO:0000256" key="3">
    <source>
        <dbReference type="ARBA" id="ARBA00022723"/>
    </source>
</evidence>
<feature type="non-terminal residue" evidence="11">
    <location>
        <position position="1"/>
    </location>
</feature>
<accession>D8RZU6</accession>
<keyword evidence="5" id="KW-0863">Zinc-finger</keyword>
<feature type="transmembrane region" description="Helical" evidence="9">
    <location>
        <begin position="523"/>
        <end position="543"/>
    </location>
</feature>
<dbReference type="InterPro" id="IPR017441">
    <property type="entry name" value="Protein_kinase_ATP_BS"/>
</dbReference>
<proteinExistence type="predicted"/>
<dbReference type="InterPro" id="IPR011009">
    <property type="entry name" value="Kinase-like_dom_sf"/>
</dbReference>
<evidence type="ECO:0000313" key="12">
    <source>
        <dbReference type="Proteomes" id="UP000001514"/>
    </source>
</evidence>
<dbReference type="EMBL" id="GL377596">
    <property type="protein sequence ID" value="EFJ22214.1"/>
    <property type="molecule type" value="Genomic_DNA"/>
</dbReference>
<dbReference type="GO" id="GO:0005524">
    <property type="term" value="F:ATP binding"/>
    <property type="evidence" value="ECO:0007669"/>
    <property type="project" value="UniProtKB-UniRule"/>
</dbReference>
<evidence type="ECO:0000313" key="11">
    <source>
        <dbReference type="EMBL" id="EFJ22214.1"/>
    </source>
</evidence>
<evidence type="ECO:0000256" key="7">
    <source>
        <dbReference type="ARBA" id="ARBA00022833"/>
    </source>
</evidence>
<dbReference type="InterPro" id="IPR001245">
    <property type="entry name" value="Ser-Thr/Tyr_kinase_cat_dom"/>
</dbReference>
<keyword evidence="8" id="KW-0067">ATP-binding</keyword>
<evidence type="ECO:0000256" key="6">
    <source>
        <dbReference type="ARBA" id="ARBA00022786"/>
    </source>
</evidence>
<dbReference type="AlphaFoldDB" id="D8RZU6"/>
<dbReference type="InterPro" id="IPR053293">
    <property type="entry name" value="OCM_Kinase"/>
</dbReference>
<dbReference type="SUPFAM" id="SSF56112">
    <property type="entry name" value="Protein kinase-like (PK-like)"/>
    <property type="match status" value="1"/>
</dbReference>
<dbReference type="STRING" id="88036.D8RZU6"/>
<evidence type="ECO:0000256" key="5">
    <source>
        <dbReference type="ARBA" id="ARBA00022771"/>
    </source>
</evidence>
<evidence type="ECO:0000256" key="4">
    <source>
        <dbReference type="ARBA" id="ARBA00022737"/>
    </source>
</evidence>
<evidence type="ECO:0000256" key="8">
    <source>
        <dbReference type="PROSITE-ProRule" id="PRU10141"/>
    </source>
</evidence>
<keyword evidence="6" id="KW-0833">Ubl conjugation pathway</keyword>
<dbReference type="InterPro" id="IPR000719">
    <property type="entry name" value="Prot_kinase_dom"/>
</dbReference>
<dbReference type="PANTHER" id="PTHR47209">
    <property type="entry name" value="OS06G0639500 PROTEIN"/>
    <property type="match status" value="1"/>
</dbReference>
<keyword evidence="8" id="KW-0547">Nucleotide-binding</keyword>
<keyword evidence="9" id="KW-0812">Transmembrane</keyword>
<evidence type="ECO:0000256" key="9">
    <source>
        <dbReference type="SAM" id="Phobius"/>
    </source>
</evidence>
<keyword evidence="9" id="KW-1133">Transmembrane helix</keyword>
<reference evidence="11 12" key="1">
    <citation type="journal article" date="2011" name="Science">
        <title>The Selaginella genome identifies genetic changes associated with the evolution of vascular plants.</title>
        <authorList>
            <person name="Banks J.A."/>
            <person name="Nishiyama T."/>
            <person name="Hasebe M."/>
            <person name="Bowman J.L."/>
            <person name="Gribskov M."/>
            <person name="dePamphilis C."/>
            <person name="Albert V.A."/>
            <person name="Aono N."/>
            <person name="Aoyama T."/>
            <person name="Ambrose B.A."/>
            <person name="Ashton N.W."/>
            <person name="Axtell M.J."/>
            <person name="Barker E."/>
            <person name="Barker M.S."/>
            <person name="Bennetzen J.L."/>
            <person name="Bonawitz N.D."/>
            <person name="Chapple C."/>
            <person name="Cheng C."/>
            <person name="Correa L.G."/>
            <person name="Dacre M."/>
            <person name="DeBarry J."/>
            <person name="Dreyer I."/>
            <person name="Elias M."/>
            <person name="Engstrom E.M."/>
            <person name="Estelle M."/>
            <person name="Feng L."/>
            <person name="Finet C."/>
            <person name="Floyd S.K."/>
            <person name="Frommer W.B."/>
            <person name="Fujita T."/>
            <person name="Gramzow L."/>
            <person name="Gutensohn M."/>
            <person name="Harholt J."/>
            <person name="Hattori M."/>
            <person name="Heyl A."/>
            <person name="Hirai T."/>
            <person name="Hiwatashi Y."/>
            <person name="Ishikawa M."/>
            <person name="Iwata M."/>
            <person name="Karol K.G."/>
            <person name="Koehler B."/>
            <person name="Kolukisaoglu U."/>
            <person name="Kubo M."/>
            <person name="Kurata T."/>
            <person name="Lalonde S."/>
            <person name="Li K."/>
            <person name="Li Y."/>
            <person name="Litt A."/>
            <person name="Lyons E."/>
            <person name="Manning G."/>
            <person name="Maruyama T."/>
            <person name="Michael T.P."/>
            <person name="Mikami K."/>
            <person name="Miyazaki S."/>
            <person name="Morinaga S."/>
            <person name="Murata T."/>
            <person name="Mueller-Roeber B."/>
            <person name="Nelson D.R."/>
            <person name="Obara M."/>
            <person name="Oguri Y."/>
            <person name="Olmstead R.G."/>
            <person name="Onodera N."/>
            <person name="Petersen B.L."/>
            <person name="Pils B."/>
            <person name="Prigge M."/>
            <person name="Rensing S.A."/>
            <person name="Riano-Pachon D.M."/>
            <person name="Roberts A.W."/>
            <person name="Sato Y."/>
            <person name="Scheller H.V."/>
            <person name="Schulz B."/>
            <person name="Schulz C."/>
            <person name="Shakirov E.V."/>
            <person name="Shibagaki N."/>
            <person name="Shinohara N."/>
            <person name="Shippen D.E."/>
            <person name="Soerensen I."/>
            <person name="Sotooka R."/>
            <person name="Sugimoto N."/>
            <person name="Sugita M."/>
            <person name="Sumikawa N."/>
            <person name="Tanurdzic M."/>
            <person name="Theissen G."/>
            <person name="Ulvskov P."/>
            <person name="Wakazuki S."/>
            <person name="Weng J.K."/>
            <person name="Willats W.W."/>
            <person name="Wipf D."/>
            <person name="Wolf P.G."/>
            <person name="Yang L."/>
            <person name="Zimmer A.D."/>
            <person name="Zhu Q."/>
            <person name="Mitros T."/>
            <person name="Hellsten U."/>
            <person name="Loque D."/>
            <person name="Otillar R."/>
            <person name="Salamov A."/>
            <person name="Schmutz J."/>
            <person name="Shapiro H."/>
            <person name="Lindquist E."/>
            <person name="Lucas S."/>
            <person name="Rokhsar D."/>
            <person name="Grigoriev I.V."/>
        </authorList>
    </citation>
    <scope>NUCLEOTIDE SEQUENCE [LARGE SCALE GENOMIC DNA]</scope>
</reference>
<keyword evidence="9" id="KW-0472">Membrane</keyword>
<keyword evidence="4" id="KW-0677">Repeat</keyword>
<feature type="domain" description="Protein kinase" evidence="10">
    <location>
        <begin position="20"/>
        <end position="286"/>
    </location>
</feature>
<dbReference type="KEGG" id="smo:SELMODRAFT_52196"/>
<organism evidence="12">
    <name type="scientific">Selaginella moellendorffii</name>
    <name type="common">Spikemoss</name>
    <dbReference type="NCBI Taxonomy" id="88036"/>
    <lineage>
        <taxon>Eukaryota</taxon>
        <taxon>Viridiplantae</taxon>
        <taxon>Streptophyta</taxon>
        <taxon>Embryophyta</taxon>
        <taxon>Tracheophyta</taxon>
        <taxon>Lycopodiopsida</taxon>
        <taxon>Selaginellales</taxon>
        <taxon>Selaginellaceae</taxon>
        <taxon>Selaginella</taxon>
    </lineage>
</organism>
<keyword evidence="12" id="KW-1185">Reference proteome</keyword>
<dbReference type="PROSITE" id="PS00107">
    <property type="entry name" value="PROTEIN_KINASE_ATP"/>
    <property type="match status" value="1"/>
</dbReference>
<evidence type="ECO:0000256" key="2">
    <source>
        <dbReference type="ARBA" id="ARBA00022679"/>
    </source>
</evidence>
<keyword evidence="2" id="KW-0808">Transferase</keyword>
<dbReference type="Proteomes" id="UP000001514">
    <property type="component" value="Unassembled WGS sequence"/>
</dbReference>
<protein>
    <recommendedName>
        <fullName evidence="10">Protein kinase domain-containing protein</fullName>
    </recommendedName>
</protein>
<evidence type="ECO:0000259" key="10">
    <source>
        <dbReference type="PROSITE" id="PS50011"/>
    </source>
</evidence>
<sequence length="544" mass="60817">GGAAASSACDPSSWINPGDVRHLYRIGRGQFGDVFLASARFQSQERQVAVKMLPLVGSEMIETVLRRFDAALFACQGLKGVSVPLGVSMKNGKVCILSPLYEGSVGGRLAHLPDNRLSPSEALKYATDIAKGVLELHSRGVLSLNLKPCNFLLDPSNDAFVGDHALPLLFSGCKSFLDFKFYIGTPNYMAPEQWSVETRGPLAFETDSWGYACSIVEMVTGKRPWEDKTPQEIYNLVVLKGDRPSVPSELPAAIQRVLEDCFEYDYRNRPDFRQILATLTSKQTKIGLVIEEDDSHVRVRLPRQQIQSYSRESRKLCLWKNPLQAGDHVTVKKSARRGCWRYTPHNAEGVVVEVDREEIVVRVKFCSSQDLWEGSPDELELVSFGITVGDWVHRFTNEDHHYSGSRPSCVGIVHSIQRDGELQVAFVGCDMLWTGVPTRLAKIQPLRVGQMVRLSCCARGSPRFEWPCKERSGRITRIMPNGCLVLSSSSWKSKERWFGDPAQVELIERKKYRRTGNDLLSSLHWGLMNPMVFALGVLAGVLLG</sequence>
<dbReference type="Gene3D" id="1.10.510.10">
    <property type="entry name" value="Transferase(Phosphotransferase) domain 1"/>
    <property type="match status" value="1"/>
</dbReference>
<dbReference type="Pfam" id="PF18346">
    <property type="entry name" value="SH3_15"/>
    <property type="match status" value="1"/>
</dbReference>
<dbReference type="Gramene" id="EFJ22214">
    <property type="protein sequence ID" value="EFJ22214"/>
    <property type="gene ID" value="SELMODRAFT_52196"/>
</dbReference>
<dbReference type="PANTHER" id="PTHR47209:SF1">
    <property type="entry name" value="OS06G0639500 PROTEIN"/>
    <property type="match status" value="1"/>
</dbReference>
<name>D8RZU6_SELML</name>
<dbReference type="GO" id="GO:0004672">
    <property type="term" value="F:protein kinase activity"/>
    <property type="evidence" value="ECO:0007669"/>
    <property type="project" value="InterPro"/>
</dbReference>
<dbReference type="Pfam" id="PF07714">
    <property type="entry name" value="PK_Tyr_Ser-Thr"/>
    <property type="match status" value="1"/>
</dbReference>
<feature type="binding site" evidence="8">
    <location>
        <position position="51"/>
    </location>
    <ligand>
        <name>ATP</name>
        <dbReference type="ChEBI" id="CHEBI:30616"/>
    </ligand>
</feature>
<dbReference type="OMA" id="WCGRTIE"/>
<dbReference type="InterPro" id="IPR040847">
    <property type="entry name" value="SH3_15"/>
</dbReference>
<dbReference type="InParanoid" id="D8RZU6"/>
<dbReference type="HOGENOM" id="CLU_029974_0_0_1"/>
<gene>
    <name evidence="11" type="ORF">SELMODRAFT_52196</name>
</gene>
<evidence type="ECO:0000256" key="1">
    <source>
        <dbReference type="ARBA" id="ARBA00004906"/>
    </source>
</evidence>
<keyword evidence="7" id="KW-0862">Zinc</keyword>
<dbReference type="eggNOG" id="KOG0198">
    <property type="taxonomic scope" value="Eukaryota"/>
</dbReference>
<feature type="non-terminal residue" evidence="11">
    <location>
        <position position="544"/>
    </location>
</feature>
<dbReference type="GO" id="GO:0008270">
    <property type="term" value="F:zinc ion binding"/>
    <property type="evidence" value="ECO:0007669"/>
    <property type="project" value="UniProtKB-KW"/>
</dbReference>
<comment type="pathway">
    <text evidence="1">Protein modification; protein ubiquitination.</text>
</comment>
<keyword evidence="3" id="KW-0479">Metal-binding</keyword>